<dbReference type="EMBL" id="JBHTKR010000002">
    <property type="protein sequence ID" value="MFD1194249.1"/>
    <property type="molecule type" value="Genomic_DNA"/>
</dbReference>
<feature type="domain" description="DUF6314" evidence="1">
    <location>
        <begin position="13"/>
        <end position="140"/>
    </location>
</feature>
<dbReference type="Pfam" id="PF19834">
    <property type="entry name" value="DUF6314"/>
    <property type="match status" value="1"/>
</dbReference>
<dbReference type="Proteomes" id="UP001597151">
    <property type="component" value="Unassembled WGS sequence"/>
</dbReference>
<gene>
    <name evidence="2" type="ORF">ACFQ3C_06170</name>
</gene>
<protein>
    <submittedName>
        <fullName evidence="2">DUF6314 family protein</fullName>
    </submittedName>
</protein>
<organism evidence="2 3">
    <name type="scientific">Seohaeicola saemankumensis</name>
    <dbReference type="NCBI Taxonomy" id="481181"/>
    <lineage>
        <taxon>Bacteria</taxon>
        <taxon>Pseudomonadati</taxon>
        <taxon>Pseudomonadota</taxon>
        <taxon>Alphaproteobacteria</taxon>
        <taxon>Rhodobacterales</taxon>
        <taxon>Roseobacteraceae</taxon>
        <taxon>Seohaeicola</taxon>
    </lineage>
</organism>
<reference evidence="3" key="1">
    <citation type="journal article" date="2019" name="Int. J. Syst. Evol. Microbiol.">
        <title>The Global Catalogue of Microorganisms (GCM) 10K type strain sequencing project: providing services to taxonomists for standard genome sequencing and annotation.</title>
        <authorList>
            <consortium name="The Broad Institute Genomics Platform"/>
            <consortium name="The Broad Institute Genome Sequencing Center for Infectious Disease"/>
            <person name="Wu L."/>
            <person name="Ma J."/>
        </authorList>
    </citation>
    <scope>NUCLEOTIDE SEQUENCE [LARGE SCALE GENOMIC DNA]</scope>
    <source>
        <strain evidence="3">CCUG 55328</strain>
    </source>
</reference>
<name>A0ABW3TAN6_9RHOB</name>
<evidence type="ECO:0000313" key="2">
    <source>
        <dbReference type="EMBL" id="MFD1194249.1"/>
    </source>
</evidence>
<evidence type="ECO:0000259" key="1">
    <source>
        <dbReference type="Pfam" id="PF19834"/>
    </source>
</evidence>
<keyword evidence="3" id="KW-1185">Reference proteome</keyword>
<dbReference type="InterPro" id="IPR045632">
    <property type="entry name" value="DUF6314"/>
</dbReference>
<dbReference type="RefSeq" id="WP_380789632.1">
    <property type="nucleotide sequence ID" value="NZ_JBHTKR010000002.1"/>
</dbReference>
<evidence type="ECO:0000313" key="3">
    <source>
        <dbReference type="Proteomes" id="UP001597151"/>
    </source>
</evidence>
<accession>A0ABW3TAN6</accession>
<sequence length="149" mass="16901">MLAGKRMIGLMDFEGRWRLDRQITDTRGADALFTGWAVFAADAEGLDLHEAGRLELKGQGGFQAERRYLWRQDGAGIAVLFADGRAFHRFDPAARTALADHWCDPDTYEVRYDFSGWPVWRAEWRVTGPRKDYVMTSVYTPAAGISPKE</sequence>
<proteinExistence type="predicted"/>
<comment type="caution">
    <text evidence="2">The sequence shown here is derived from an EMBL/GenBank/DDBJ whole genome shotgun (WGS) entry which is preliminary data.</text>
</comment>